<feature type="transmembrane region" description="Helical" evidence="7">
    <location>
        <begin position="9"/>
        <end position="28"/>
    </location>
</feature>
<dbReference type="PANTHER" id="PTHR45453:SF1">
    <property type="entry name" value="PHOSPHATE REGULON SENSOR PROTEIN PHOR"/>
    <property type="match status" value="1"/>
</dbReference>
<evidence type="ECO:0000313" key="9">
    <source>
        <dbReference type="EMBL" id="UYW01289.1"/>
    </source>
</evidence>
<dbReference type="InterPro" id="IPR036890">
    <property type="entry name" value="HATPase_C_sf"/>
</dbReference>
<organism evidence="9 10">
    <name type="scientific">Flavobacterium agricola</name>
    <dbReference type="NCBI Taxonomy" id="2870839"/>
    <lineage>
        <taxon>Bacteria</taxon>
        <taxon>Pseudomonadati</taxon>
        <taxon>Bacteroidota</taxon>
        <taxon>Flavobacteriia</taxon>
        <taxon>Flavobacteriales</taxon>
        <taxon>Flavobacteriaceae</taxon>
        <taxon>Flavobacterium</taxon>
    </lineage>
</organism>
<evidence type="ECO:0000256" key="5">
    <source>
        <dbReference type="ARBA" id="ARBA00022777"/>
    </source>
</evidence>
<dbReference type="SMART" id="SM00387">
    <property type="entry name" value="HATPase_c"/>
    <property type="match status" value="1"/>
</dbReference>
<keyword evidence="6" id="KW-0902">Two-component regulatory system</keyword>
<keyword evidence="7" id="KW-0472">Membrane</keyword>
<dbReference type="GO" id="GO:0016301">
    <property type="term" value="F:kinase activity"/>
    <property type="evidence" value="ECO:0007669"/>
    <property type="project" value="UniProtKB-KW"/>
</dbReference>
<keyword evidence="5 9" id="KW-0418">Kinase</keyword>
<dbReference type="InterPro" id="IPR004358">
    <property type="entry name" value="Sig_transdc_His_kin-like_C"/>
</dbReference>
<dbReference type="PROSITE" id="PS50109">
    <property type="entry name" value="HIS_KIN"/>
    <property type="match status" value="1"/>
</dbReference>
<dbReference type="SUPFAM" id="SSF47384">
    <property type="entry name" value="Homodimeric domain of signal transducing histidine kinase"/>
    <property type="match status" value="1"/>
</dbReference>
<dbReference type="CDD" id="cd00075">
    <property type="entry name" value="HATPase"/>
    <property type="match status" value="1"/>
</dbReference>
<dbReference type="EMBL" id="CP081495">
    <property type="protein sequence ID" value="UYW01289.1"/>
    <property type="molecule type" value="Genomic_DNA"/>
</dbReference>
<dbReference type="InterPro" id="IPR003661">
    <property type="entry name" value="HisK_dim/P_dom"/>
</dbReference>
<dbReference type="InterPro" id="IPR050351">
    <property type="entry name" value="BphY/WalK/GraS-like"/>
</dbReference>
<dbReference type="EC" id="2.7.13.3" evidence="2"/>
<dbReference type="InterPro" id="IPR036097">
    <property type="entry name" value="HisK_dim/P_sf"/>
</dbReference>
<dbReference type="Pfam" id="PF00512">
    <property type="entry name" value="HisKA"/>
    <property type="match status" value="1"/>
</dbReference>
<evidence type="ECO:0000259" key="8">
    <source>
        <dbReference type="PROSITE" id="PS50109"/>
    </source>
</evidence>
<evidence type="ECO:0000256" key="3">
    <source>
        <dbReference type="ARBA" id="ARBA00022553"/>
    </source>
</evidence>
<dbReference type="Pfam" id="PF02518">
    <property type="entry name" value="HATPase_c"/>
    <property type="match status" value="1"/>
</dbReference>
<proteinExistence type="predicted"/>
<evidence type="ECO:0000256" key="4">
    <source>
        <dbReference type="ARBA" id="ARBA00022679"/>
    </source>
</evidence>
<protein>
    <recommendedName>
        <fullName evidence="2">histidine kinase</fullName>
        <ecNumber evidence="2">2.7.13.3</ecNumber>
    </recommendedName>
</protein>
<keyword evidence="7" id="KW-0812">Transmembrane</keyword>
<evidence type="ECO:0000256" key="7">
    <source>
        <dbReference type="SAM" id="Phobius"/>
    </source>
</evidence>
<dbReference type="RefSeq" id="WP_264433732.1">
    <property type="nucleotide sequence ID" value="NZ_CP081495.1"/>
</dbReference>
<reference evidence="9" key="1">
    <citation type="submission" date="2021-08" db="EMBL/GenBank/DDBJ databases">
        <title>Flavobacterium sp. strain CC-SYL302.</title>
        <authorList>
            <person name="Lin S.-Y."/>
            <person name="Lee T.-H."/>
            <person name="Young C.-C."/>
        </authorList>
    </citation>
    <scope>NUCLEOTIDE SEQUENCE</scope>
    <source>
        <strain evidence="9">CC-SYL302</strain>
    </source>
</reference>
<comment type="catalytic activity">
    <reaction evidence="1">
        <text>ATP + protein L-histidine = ADP + protein N-phospho-L-histidine.</text>
        <dbReference type="EC" id="2.7.13.3"/>
    </reaction>
</comment>
<dbReference type="Gene3D" id="1.10.287.130">
    <property type="match status" value="1"/>
</dbReference>
<dbReference type="Proteomes" id="UP001163328">
    <property type="component" value="Chromosome"/>
</dbReference>
<evidence type="ECO:0000256" key="2">
    <source>
        <dbReference type="ARBA" id="ARBA00012438"/>
    </source>
</evidence>
<gene>
    <name evidence="9" type="ORF">K5I29_12695</name>
</gene>
<evidence type="ECO:0000256" key="6">
    <source>
        <dbReference type="ARBA" id="ARBA00023012"/>
    </source>
</evidence>
<feature type="transmembrane region" description="Helical" evidence="7">
    <location>
        <begin position="34"/>
        <end position="56"/>
    </location>
</feature>
<keyword evidence="4" id="KW-0808">Transferase</keyword>
<keyword evidence="7" id="KW-1133">Transmembrane helix</keyword>
<dbReference type="PRINTS" id="PR00344">
    <property type="entry name" value="BCTRLSENSOR"/>
</dbReference>
<keyword evidence="10" id="KW-1185">Reference proteome</keyword>
<name>A0ABY6LYH1_9FLAO</name>
<sequence length="350" mass="40452">MNIKKSYKFAFKSATAIIFFVALALYALNYFSQANLSLTACLIFIAVIYLFAFFLLQYRIEKFIYNRVQKIYKHLVLLDPVNAKKLEIRNDMNTLLKEVEQFTSSKKIEIDNLKIQEEYRRDFLGNVAHELKTPLFTVQGYLETLLDGAMHDKSVREKYLERAQNGVDRLIYIVNDLDLITKIESDVVNLNKTNFDIVELFKEVFELLELNADKKGIILLFDRKHHKPIYVKADKDKIRQVLINLVENSIKYGNEKGSTEVSIEPLIKNKLIVKITDNGLGIDKKNLPRVFERFYRVDKSGARSQGGSGLGLAIVKHIIEAHQERIYVNSELKKGSEFSFTLELGQELLD</sequence>
<dbReference type="PANTHER" id="PTHR45453">
    <property type="entry name" value="PHOSPHATE REGULON SENSOR PROTEIN PHOR"/>
    <property type="match status" value="1"/>
</dbReference>
<dbReference type="Gene3D" id="3.30.565.10">
    <property type="entry name" value="Histidine kinase-like ATPase, C-terminal domain"/>
    <property type="match status" value="1"/>
</dbReference>
<feature type="domain" description="Histidine kinase" evidence="8">
    <location>
        <begin position="126"/>
        <end position="346"/>
    </location>
</feature>
<accession>A0ABY6LYH1</accession>
<evidence type="ECO:0000256" key="1">
    <source>
        <dbReference type="ARBA" id="ARBA00000085"/>
    </source>
</evidence>
<dbReference type="InterPro" id="IPR003594">
    <property type="entry name" value="HATPase_dom"/>
</dbReference>
<evidence type="ECO:0000313" key="10">
    <source>
        <dbReference type="Proteomes" id="UP001163328"/>
    </source>
</evidence>
<dbReference type="SMART" id="SM00388">
    <property type="entry name" value="HisKA"/>
    <property type="match status" value="1"/>
</dbReference>
<dbReference type="CDD" id="cd00082">
    <property type="entry name" value="HisKA"/>
    <property type="match status" value="1"/>
</dbReference>
<dbReference type="InterPro" id="IPR005467">
    <property type="entry name" value="His_kinase_dom"/>
</dbReference>
<dbReference type="SUPFAM" id="SSF55874">
    <property type="entry name" value="ATPase domain of HSP90 chaperone/DNA topoisomerase II/histidine kinase"/>
    <property type="match status" value="1"/>
</dbReference>
<keyword evidence="3" id="KW-0597">Phosphoprotein</keyword>